<protein>
    <submittedName>
        <fullName evidence="2">Uncharacterized protein</fullName>
    </submittedName>
</protein>
<evidence type="ECO:0000313" key="2">
    <source>
        <dbReference type="EMBL" id="QGM46653.1"/>
    </source>
</evidence>
<feature type="transmembrane region" description="Helical" evidence="1">
    <location>
        <begin position="96"/>
        <end position="116"/>
    </location>
</feature>
<dbReference type="AlphaFoldDB" id="A0A6B8KJB4"/>
<keyword evidence="1" id="KW-0812">Transmembrane</keyword>
<dbReference type="KEGG" id="mhey:H2LOC_013655"/>
<organism evidence="2 3">
    <name type="scientific">Methylocystis heyeri</name>
    <dbReference type="NCBI Taxonomy" id="391905"/>
    <lineage>
        <taxon>Bacteria</taxon>
        <taxon>Pseudomonadati</taxon>
        <taxon>Pseudomonadota</taxon>
        <taxon>Alphaproteobacteria</taxon>
        <taxon>Hyphomicrobiales</taxon>
        <taxon>Methylocystaceae</taxon>
        <taxon>Methylocystis</taxon>
    </lineage>
</organism>
<accession>A0A6B8KJB4</accession>
<gene>
    <name evidence="2" type="ORF">H2LOC_013655</name>
</gene>
<dbReference type="EMBL" id="CP046052">
    <property type="protein sequence ID" value="QGM46653.1"/>
    <property type="molecule type" value="Genomic_DNA"/>
</dbReference>
<keyword evidence="1" id="KW-0472">Membrane</keyword>
<dbReference type="RefSeq" id="WP_136496877.1">
    <property type="nucleotide sequence ID" value="NZ_CP046052.1"/>
</dbReference>
<keyword evidence="1" id="KW-1133">Transmembrane helix</keyword>
<sequence length="126" mass="12957">MRDLYSNVGVVQALAPAVQSATVDTAAIDLEGFEGLAFIIETGALVGAAEFSVSLQDSADGTTFNAVDPTLVDSNAPQYLAADASYKVGYRGFNRYVQAVLTLVSGTSLVIGVTALKGFPHSAPVA</sequence>
<evidence type="ECO:0000256" key="1">
    <source>
        <dbReference type="SAM" id="Phobius"/>
    </source>
</evidence>
<proteinExistence type="predicted"/>
<name>A0A6B8KJB4_9HYPH</name>
<reference evidence="2 3" key="1">
    <citation type="submission" date="2019-11" db="EMBL/GenBank/DDBJ databases">
        <title>The genome sequence of Methylocystis heyeri.</title>
        <authorList>
            <person name="Oshkin I.Y."/>
            <person name="Miroshnikov K."/>
            <person name="Dedysh S.N."/>
        </authorList>
    </citation>
    <scope>NUCLEOTIDE SEQUENCE [LARGE SCALE GENOMIC DNA]</scope>
    <source>
        <strain evidence="2 3">H2</strain>
    </source>
</reference>
<dbReference type="Proteomes" id="UP000309061">
    <property type="component" value="Chromosome"/>
</dbReference>
<evidence type="ECO:0000313" key="3">
    <source>
        <dbReference type="Proteomes" id="UP000309061"/>
    </source>
</evidence>
<dbReference type="OrthoDB" id="5464931at2"/>
<keyword evidence="3" id="KW-1185">Reference proteome</keyword>